<evidence type="ECO:0000256" key="5">
    <source>
        <dbReference type="ARBA" id="ARBA00023172"/>
    </source>
</evidence>
<evidence type="ECO:0000256" key="1">
    <source>
        <dbReference type="ARBA" id="ARBA00003283"/>
    </source>
</evidence>
<dbReference type="InterPro" id="IPR002104">
    <property type="entry name" value="Integrase_catalytic"/>
</dbReference>
<accession>A0A6N3DPK3</accession>
<evidence type="ECO:0000259" key="7">
    <source>
        <dbReference type="PROSITE" id="PS51898"/>
    </source>
</evidence>
<dbReference type="Pfam" id="PF00589">
    <property type="entry name" value="Phage_integrase"/>
    <property type="match status" value="2"/>
</dbReference>
<name>A0A6N3DPK3_FLAPL</name>
<dbReference type="SUPFAM" id="SSF56349">
    <property type="entry name" value="DNA breaking-rejoining enzymes"/>
    <property type="match status" value="1"/>
</dbReference>
<dbReference type="InterPro" id="IPR050090">
    <property type="entry name" value="Tyrosine_recombinase_XerCD"/>
</dbReference>
<dbReference type="PROSITE" id="PS51898">
    <property type="entry name" value="TYR_RECOMBINASE"/>
    <property type="match status" value="1"/>
</dbReference>
<dbReference type="EMBL" id="CACRUB010000031">
    <property type="protein sequence ID" value="VYU29674.1"/>
    <property type="molecule type" value="Genomic_DNA"/>
</dbReference>
<dbReference type="RefSeq" id="WP_421823187.1">
    <property type="nucleotide sequence ID" value="NZ_CACRUB010000031.1"/>
</dbReference>
<dbReference type="InterPro" id="IPR013762">
    <property type="entry name" value="Integrase-like_cat_sf"/>
</dbReference>
<evidence type="ECO:0000313" key="9">
    <source>
        <dbReference type="EMBL" id="VYU29674.1"/>
    </source>
</evidence>
<dbReference type="GO" id="GO:0015074">
    <property type="term" value="P:DNA integration"/>
    <property type="evidence" value="ECO:0007669"/>
    <property type="project" value="UniProtKB-KW"/>
</dbReference>
<dbReference type="AlphaFoldDB" id="A0A6N3DPK3"/>
<evidence type="ECO:0000256" key="3">
    <source>
        <dbReference type="ARBA" id="ARBA00022908"/>
    </source>
</evidence>
<evidence type="ECO:0000256" key="4">
    <source>
        <dbReference type="ARBA" id="ARBA00023125"/>
    </source>
</evidence>
<proteinExistence type="inferred from homology"/>
<dbReference type="InterPro" id="IPR044068">
    <property type="entry name" value="CB"/>
</dbReference>
<dbReference type="InterPro" id="IPR010998">
    <property type="entry name" value="Integrase_recombinase_N"/>
</dbReference>
<dbReference type="Gene3D" id="1.10.443.10">
    <property type="entry name" value="Intergrase catalytic core"/>
    <property type="match status" value="1"/>
</dbReference>
<reference evidence="9" key="1">
    <citation type="submission" date="2019-11" db="EMBL/GenBank/DDBJ databases">
        <authorList>
            <person name="Feng L."/>
        </authorList>
    </citation>
    <scope>NUCLEOTIDE SEQUENCE</scope>
    <source>
        <strain evidence="9">FplautiiLFYP42</strain>
    </source>
</reference>
<dbReference type="GO" id="GO:0003677">
    <property type="term" value="F:DNA binding"/>
    <property type="evidence" value="ECO:0007669"/>
    <property type="project" value="UniProtKB-UniRule"/>
</dbReference>
<dbReference type="GO" id="GO:0006310">
    <property type="term" value="P:DNA recombination"/>
    <property type="evidence" value="ECO:0007669"/>
    <property type="project" value="UniProtKB-KW"/>
</dbReference>
<dbReference type="InterPro" id="IPR004107">
    <property type="entry name" value="Integrase_SAM-like_N"/>
</dbReference>
<evidence type="ECO:0000259" key="8">
    <source>
        <dbReference type="PROSITE" id="PS51900"/>
    </source>
</evidence>
<dbReference type="InterPro" id="IPR011010">
    <property type="entry name" value="DNA_brk_join_enz"/>
</dbReference>
<dbReference type="PROSITE" id="PS51900">
    <property type="entry name" value="CB"/>
    <property type="match status" value="1"/>
</dbReference>
<dbReference type="CDD" id="cd01189">
    <property type="entry name" value="INT_ICEBs1_C_like"/>
    <property type="match status" value="1"/>
</dbReference>
<feature type="domain" description="Tyr recombinase" evidence="7">
    <location>
        <begin position="160"/>
        <end position="386"/>
    </location>
</feature>
<keyword evidence="5" id="KW-0233">DNA recombination</keyword>
<evidence type="ECO:0000256" key="2">
    <source>
        <dbReference type="ARBA" id="ARBA00008857"/>
    </source>
</evidence>
<dbReference type="PANTHER" id="PTHR30349">
    <property type="entry name" value="PHAGE INTEGRASE-RELATED"/>
    <property type="match status" value="1"/>
</dbReference>
<comment type="function">
    <text evidence="1">Site-specific tyrosine recombinase, which acts by catalyzing the cutting and rejoining of the recombining DNA molecules.</text>
</comment>
<keyword evidence="3" id="KW-0229">DNA integration</keyword>
<keyword evidence="4 6" id="KW-0238">DNA-binding</keyword>
<feature type="domain" description="Core-binding (CB)" evidence="8">
    <location>
        <begin position="59"/>
        <end position="139"/>
    </location>
</feature>
<organism evidence="9">
    <name type="scientific">Flavonifractor plautii</name>
    <name type="common">Fusobacterium plautii</name>
    <dbReference type="NCBI Taxonomy" id="292800"/>
    <lineage>
        <taxon>Bacteria</taxon>
        <taxon>Bacillati</taxon>
        <taxon>Bacillota</taxon>
        <taxon>Clostridia</taxon>
        <taxon>Eubacteriales</taxon>
        <taxon>Oscillospiraceae</taxon>
        <taxon>Flavonifractor</taxon>
    </lineage>
</organism>
<sequence length="392" mass="45642">MPKRPEYQYCKDKKLYRKQIKNAEGKYISLYGKTPSELTSRIKEFQFELKCQKEDRTNMLVSDYAQMWFDLTCCGLEEATRDNYESTIRLHIIPYFEGMRMQDVNPADIEFAVNHVSKFSESVHNKTYMLLKQIFTYAYENADIPENPCPIMHNGGIESEEKEALSDQQVNTLLDSVKGTSAYLFCMIAVYTGMRREEIMGLKWDCVFLDDVPRIKVEQVVRHRHNQPIVSSTLKTPAARRTIPIPPQLVACLKEERNRYKKDEFVMRGHDGGPMTETQMRLMWKNVTRRMTLPRTYKRYKNGTITIHSVTPSLGEKSKHGNCQYTLDFYVTPHLLRHTYITKLLSSGADIKTVQYLVGHKRSKTTLDIYAHLTYNTPEKLSGRVNKAFPEV</sequence>
<dbReference type="PANTHER" id="PTHR30349:SF64">
    <property type="entry name" value="PROPHAGE INTEGRASE INTD-RELATED"/>
    <property type="match status" value="1"/>
</dbReference>
<gene>
    <name evidence="9" type="ORF">FPLFYP42_01846</name>
</gene>
<evidence type="ECO:0000256" key="6">
    <source>
        <dbReference type="PROSITE-ProRule" id="PRU01248"/>
    </source>
</evidence>
<comment type="similarity">
    <text evidence="2">Belongs to the 'phage' integrase family.</text>
</comment>
<dbReference type="Gene3D" id="1.10.150.130">
    <property type="match status" value="1"/>
</dbReference>
<protein>
    <submittedName>
        <fullName evidence="9">Prophage phiRv2 integrase</fullName>
    </submittedName>
</protein>
<dbReference type="Pfam" id="PF14659">
    <property type="entry name" value="Phage_int_SAM_3"/>
    <property type="match status" value="1"/>
</dbReference>